<proteinExistence type="predicted"/>
<organism evidence="2 3">
    <name type="scientific">Candidatus Iainarchaeum sp</name>
    <dbReference type="NCBI Taxonomy" id="3101447"/>
    <lineage>
        <taxon>Archaea</taxon>
        <taxon>Candidatus Iainarchaeota</taxon>
        <taxon>Candidatus Iainarchaeia</taxon>
        <taxon>Candidatus Iainarchaeales</taxon>
        <taxon>Candidatus Iainarchaeaceae</taxon>
        <taxon>Candidatus Iainarchaeum</taxon>
    </lineage>
</organism>
<evidence type="ECO:0000313" key="3">
    <source>
        <dbReference type="Proteomes" id="UP000722459"/>
    </source>
</evidence>
<reference evidence="2" key="1">
    <citation type="journal article" date="2021" name="ISME J.">
        <title>Mercury methylation by metabolically versatile and cosmopolitan marine bacteria.</title>
        <authorList>
            <person name="Lin H."/>
            <person name="Ascher D.B."/>
            <person name="Myung Y."/>
            <person name="Lamborg C.H."/>
            <person name="Hallam S.J."/>
            <person name="Gionfriddo C.M."/>
            <person name="Holt K.E."/>
            <person name="Moreau J.W."/>
        </authorList>
    </citation>
    <scope>NUCLEOTIDE SEQUENCE</scope>
    <source>
        <strain evidence="2">SI075_bin30</strain>
    </source>
</reference>
<accession>A0A8T5GFZ5</accession>
<protein>
    <submittedName>
        <fullName evidence="2">Uncharacterized protein</fullName>
    </submittedName>
</protein>
<keyword evidence="1" id="KW-0812">Transmembrane</keyword>
<dbReference type="InterPro" id="IPR036259">
    <property type="entry name" value="MFS_trans_sf"/>
</dbReference>
<dbReference type="EMBL" id="JABJNZ010000063">
    <property type="protein sequence ID" value="MBT4870915.1"/>
    <property type="molecule type" value="Genomic_DNA"/>
</dbReference>
<feature type="transmembrane region" description="Helical" evidence="1">
    <location>
        <begin position="276"/>
        <end position="296"/>
    </location>
</feature>
<gene>
    <name evidence="2" type="ORF">HON47_05045</name>
</gene>
<name>A0A8T5GFZ5_9ARCH</name>
<evidence type="ECO:0000256" key="1">
    <source>
        <dbReference type="SAM" id="Phobius"/>
    </source>
</evidence>
<keyword evidence="1" id="KW-1133">Transmembrane helix</keyword>
<comment type="caution">
    <text evidence="2">The sequence shown here is derived from an EMBL/GenBank/DDBJ whole genome shotgun (WGS) entry which is preliminary data.</text>
</comment>
<feature type="transmembrane region" description="Helical" evidence="1">
    <location>
        <begin position="195"/>
        <end position="219"/>
    </location>
</feature>
<dbReference type="Gene3D" id="3.40.960.10">
    <property type="entry name" value="VSR Endonuclease"/>
    <property type="match status" value="1"/>
</dbReference>
<evidence type="ECO:0000313" key="2">
    <source>
        <dbReference type="EMBL" id="MBT4870915.1"/>
    </source>
</evidence>
<dbReference type="Proteomes" id="UP000722459">
    <property type="component" value="Unassembled WGS sequence"/>
</dbReference>
<feature type="transmembrane region" description="Helical" evidence="1">
    <location>
        <begin position="225"/>
        <end position="245"/>
    </location>
</feature>
<dbReference type="AlphaFoldDB" id="A0A8T5GFZ5"/>
<sequence length="301" mass="35004">MPAKNKSGEKLIESILDKHKIRYDRKKRMKLKKDTKKFRIPDFYLQDYNLAIEFFGSWIVPGNKKFEKREQKRFMEKVGVYHHNKMHTLYLYPTDLRDAEKLIVKATKQISNLPAIYRAPLYWNIPWMKEKKIQKPKAEDFETKETTKKVKIEEKVIEETTKVTHITPNHKVLVREAPINDFKDPVLINNTFSNILLFLTGFVILLFLIHAATVLTNALELIEPAFGLFLFVTGVLVVLSAIYALQRNIFHGFIIVAIVFVILALIGILMLGNNVWGLVTTIIIILAIVPTEYYMITTNKR</sequence>
<dbReference type="SUPFAM" id="SSF103473">
    <property type="entry name" value="MFS general substrate transporter"/>
    <property type="match status" value="1"/>
</dbReference>
<feature type="transmembrane region" description="Helical" evidence="1">
    <location>
        <begin position="252"/>
        <end position="270"/>
    </location>
</feature>
<keyword evidence="1" id="KW-0472">Membrane</keyword>